<proteinExistence type="predicted"/>
<dbReference type="EMBL" id="QGKV02002055">
    <property type="protein sequence ID" value="KAF3494542.1"/>
    <property type="molecule type" value="Genomic_DNA"/>
</dbReference>
<evidence type="ECO:0000313" key="2">
    <source>
        <dbReference type="EMBL" id="KAF3494542.1"/>
    </source>
</evidence>
<accession>A0A8S9K8I2</accession>
<name>A0A8S9K8I2_BRACR</name>
<comment type="caution">
    <text evidence="1">The sequence shown here is derived from an EMBL/GenBank/DDBJ whole genome shotgun (WGS) entry which is preliminary data.</text>
</comment>
<evidence type="ECO:0000313" key="1">
    <source>
        <dbReference type="EMBL" id="KAF2589908.1"/>
    </source>
</evidence>
<dbReference type="AlphaFoldDB" id="A0A8S9K8I2"/>
<dbReference type="EMBL" id="QGKY02000190">
    <property type="protein sequence ID" value="KAF2589908.1"/>
    <property type="molecule type" value="Genomic_DNA"/>
</dbReference>
<gene>
    <name evidence="2" type="ORF">DY000_02053517</name>
    <name evidence="1" type="ORF">F2Q70_00039112</name>
</gene>
<reference evidence="2 3" key="3">
    <citation type="journal article" date="2020" name="BMC Genomics">
        <title>Intraspecific diversification of the crop wild relative Brassica cretica Lam. using demographic model selection.</title>
        <authorList>
            <person name="Kioukis A."/>
            <person name="Michalopoulou V.A."/>
            <person name="Briers L."/>
            <person name="Pirintsos S."/>
            <person name="Studholme D.J."/>
            <person name="Pavlidis P."/>
            <person name="Sarris P.F."/>
        </authorList>
    </citation>
    <scope>NUCLEOTIDE SEQUENCE [LARGE SCALE GENOMIC DNA]</scope>
    <source>
        <strain evidence="3">cv. PFS-1207/04</strain>
        <strain evidence="2">PFS-1207/04</strain>
    </source>
</reference>
<protein>
    <submittedName>
        <fullName evidence="1">Uncharacterized protein</fullName>
    </submittedName>
</protein>
<sequence length="142" mass="15649">MKQEQVRSNLEGGSCEDEMKTTRSFQLDHPPNWTGPARQMAELVACSVKLGHPPNWTGPAQHRQMAKLVACSFQLAEWPIWSRVRSSSAIRRAGLVRLGGWPSWPRVRSSSAIRPAGLVQLGHPPSLTGSARRMAELVGCLI</sequence>
<reference evidence="2" key="2">
    <citation type="submission" date="2019-12" db="EMBL/GenBank/DDBJ databases">
        <authorList>
            <person name="Studholme D.J."/>
            <person name="Sarris P."/>
        </authorList>
    </citation>
    <scope>NUCLEOTIDE SEQUENCE</scope>
    <source>
        <strain evidence="2">PFS-1207/04</strain>
        <tissue evidence="2">Leaf</tissue>
    </source>
</reference>
<dbReference type="Proteomes" id="UP000266723">
    <property type="component" value="Unassembled WGS sequence"/>
</dbReference>
<keyword evidence="3" id="KW-1185">Reference proteome</keyword>
<organism evidence="1">
    <name type="scientific">Brassica cretica</name>
    <name type="common">Mustard</name>
    <dbReference type="NCBI Taxonomy" id="69181"/>
    <lineage>
        <taxon>Eukaryota</taxon>
        <taxon>Viridiplantae</taxon>
        <taxon>Streptophyta</taxon>
        <taxon>Embryophyta</taxon>
        <taxon>Tracheophyta</taxon>
        <taxon>Spermatophyta</taxon>
        <taxon>Magnoliopsida</taxon>
        <taxon>eudicotyledons</taxon>
        <taxon>Gunneridae</taxon>
        <taxon>Pentapetalae</taxon>
        <taxon>rosids</taxon>
        <taxon>malvids</taxon>
        <taxon>Brassicales</taxon>
        <taxon>Brassicaceae</taxon>
        <taxon>Brassiceae</taxon>
        <taxon>Brassica</taxon>
    </lineage>
</organism>
<evidence type="ECO:0000313" key="3">
    <source>
        <dbReference type="Proteomes" id="UP000266723"/>
    </source>
</evidence>
<reference evidence="1" key="1">
    <citation type="submission" date="2019-12" db="EMBL/GenBank/DDBJ databases">
        <title>Genome sequencing and annotation of Brassica cretica.</title>
        <authorList>
            <person name="Studholme D.J."/>
            <person name="Sarris P.F."/>
        </authorList>
    </citation>
    <scope>NUCLEOTIDE SEQUENCE</scope>
    <source>
        <strain evidence="1">PFS-102/07</strain>
        <tissue evidence="1">Leaf</tissue>
    </source>
</reference>